<name>A0AAW1IEF2_POPJA</name>
<dbReference type="SUPFAM" id="SSF51735">
    <property type="entry name" value="NAD(P)-binding Rossmann-fold domains"/>
    <property type="match status" value="1"/>
</dbReference>
<dbReference type="InterPro" id="IPR036291">
    <property type="entry name" value="NAD(P)-bd_dom_sf"/>
</dbReference>
<dbReference type="PRINTS" id="PR00081">
    <property type="entry name" value="GDHRDH"/>
</dbReference>
<dbReference type="PRINTS" id="PR00080">
    <property type="entry name" value="SDRFAMILY"/>
</dbReference>
<evidence type="ECO:0000313" key="4">
    <source>
        <dbReference type="Proteomes" id="UP001458880"/>
    </source>
</evidence>
<keyword evidence="1" id="KW-0560">Oxidoreductase</keyword>
<evidence type="ECO:0000256" key="1">
    <source>
        <dbReference type="ARBA" id="ARBA00023002"/>
    </source>
</evidence>
<sequence length="314" mass="35445">MGLFSGKCRSAARLDGKTVIITGSNTGIGKTTAIDLFKRGAHVIMACRNTYKGQEAVKDICNLYNNSNNSKDLGQLEVVELNLCNLHSIKECSKQILQKHRRIDILINNAGVMCCPYGKTEDGFETQFSSNYLGHFLLTILLLPRMIECKSARIINVSSVAHKMGKIDFNDLNWDSKPYSALEAYQQSKLCQLLFTKELHRRLTEAHVEGVNVYSLHPGVITTELGRHLNKTYFFGVRWLLSFVRIFFKTPEQGAQTTIYCAVDETTGKESGLYYSDCRPVEPSKNAENVNDARTLWKVSLKMVKLPKYNPFIV</sequence>
<keyword evidence="4" id="KW-1185">Reference proteome</keyword>
<dbReference type="PANTHER" id="PTHR43157">
    <property type="entry name" value="PHOSPHATIDYLINOSITOL-GLYCAN BIOSYNTHESIS CLASS F PROTEIN-RELATED"/>
    <property type="match status" value="1"/>
</dbReference>
<dbReference type="AlphaFoldDB" id="A0AAW1IEF2"/>
<evidence type="ECO:0000256" key="2">
    <source>
        <dbReference type="RuleBase" id="RU000363"/>
    </source>
</evidence>
<gene>
    <name evidence="3" type="ORF">QE152_g36033</name>
</gene>
<protein>
    <submittedName>
        <fullName evidence="3">Short chain dehydrogenase</fullName>
    </submittedName>
</protein>
<dbReference type="PANTHER" id="PTHR43157:SF73">
    <property type="entry name" value="WW DOMAIN-CONTAINING OXIDOREDUCTASE-LIKE PROTEIN"/>
    <property type="match status" value="1"/>
</dbReference>
<evidence type="ECO:0000313" key="3">
    <source>
        <dbReference type="EMBL" id="KAK9687751.1"/>
    </source>
</evidence>
<comment type="similarity">
    <text evidence="2">Belongs to the short-chain dehydrogenases/reductases (SDR) family.</text>
</comment>
<proteinExistence type="inferred from homology"/>
<reference evidence="3 4" key="1">
    <citation type="journal article" date="2024" name="BMC Genomics">
        <title>De novo assembly and annotation of Popillia japonica's genome with initial clues to its potential as an invasive pest.</title>
        <authorList>
            <person name="Cucini C."/>
            <person name="Boschi S."/>
            <person name="Funari R."/>
            <person name="Cardaioli E."/>
            <person name="Iannotti N."/>
            <person name="Marturano G."/>
            <person name="Paoli F."/>
            <person name="Bruttini M."/>
            <person name="Carapelli A."/>
            <person name="Frati F."/>
            <person name="Nardi F."/>
        </authorList>
    </citation>
    <scope>NUCLEOTIDE SEQUENCE [LARGE SCALE GENOMIC DNA]</scope>
    <source>
        <strain evidence="3">DMR45628</strain>
    </source>
</reference>
<comment type="caution">
    <text evidence="3">The sequence shown here is derived from an EMBL/GenBank/DDBJ whole genome shotgun (WGS) entry which is preliminary data.</text>
</comment>
<dbReference type="EMBL" id="JASPKY010000626">
    <property type="protein sequence ID" value="KAK9687751.1"/>
    <property type="molecule type" value="Genomic_DNA"/>
</dbReference>
<accession>A0AAW1IEF2</accession>
<dbReference type="Gene3D" id="3.40.50.720">
    <property type="entry name" value="NAD(P)-binding Rossmann-like Domain"/>
    <property type="match status" value="1"/>
</dbReference>
<dbReference type="Proteomes" id="UP001458880">
    <property type="component" value="Unassembled WGS sequence"/>
</dbReference>
<dbReference type="CDD" id="cd05327">
    <property type="entry name" value="retinol-DH_like_SDR_c_like"/>
    <property type="match status" value="1"/>
</dbReference>
<organism evidence="3 4">
    <name type="scientific">Popillia japonica</name>
    <name type="common">Japanese beetle</name>
    <dbReference type="NCBI Taxonomy" id="7064"/>
    <lineage>
        <taxon>Eukaryota</taxon>
        <taxon>Metazoa</taxon>
        <taxon>Ecdysozoa</taxon>
        <taxon>Arthropoda</taxon>
        <taxon>Hexapoda</taxon>
        <taxon>Insecta</taxon>
        <taxon>Pterygota</taxon>
        <taxon>Neoptera</taxon>
        <taxon>Endopterygota</taxon>
        <taxon>Coleoptera</taxon>
        <taxon>Polyphaga</taxon>
        <taxon>Scarabaeiformia</taxon>
        <taxon>Scarabaeidae</taxon>
        <taxon>Rutelinae</taxon>
        <taxon>Popillia</taxon>
    </lineage>
</organism>
<dbReference type="InterPro" id="IPR002347">
    <property type="entry name" value="SDR_fam"/>
</dbReference>
<dbReference type="GO" id="GO:0016491">
    <property type="term" value="F:oxidoreductase activity"/>
    <property type="evidence" value="ECO:0007669"/>
    <property type="project" value="UniProtKB-KW"/>
</dbReference>
<dbReference type="Pfam" id="PF00106">
    <property type="entry name" value="adh_short"/>
    <property type="match status" value="1"/>
</dbReference>